<evidence type="ECO:0000313" key="1">
    <source>
        <dbReference type="EMBL" id="RYR77754.1"/>
    </source>
</evidence>
<sequence>MWILRCSHIYYDHQVLLDYLISKDTGISYAKYLVSIMSALPTTQEKIIPDATNYKGASAKRSKTDGFCLRHDSRRRSDGEDDDTGYFGEFGDVLDRYRAIAIFATV</sequence>
<dbReference type="AlphaFoldDB" id="A0A445EQJ5"/>
<reference evidence="1 2" key="1">
    <citation type="submission" date="2019-01" db="EMBL/GenBank/DDBJ databases">
        <title>Sequencing of cultivated peanut Arachis hypogaea provides insights into genome evolution and oil improvement.</title>
        <authorList>
            <person name="Chen X."/>
        </authorList>
    </citation>
    <scope>NUCLEOTIDE SEQUENCE [LARGE SCALE GENOMIC DNA]</scope>
    <source>
        <strain evidence="2">cv. Fuhuasheng</strain>
        <tissue evidence="1">Leaves</tissue>
    </source>
</reference>
<name>A0A445EQJ5_ARAHY</name>
<dbReference type="EMBL" id="SDMP01000001">
    <property type="protein sequence ID" value="RYR77754.1"/>
    <property type="molecule type" value="Genomic_DNA"/>
</dbReference>
<organism evidence="1 2">
    <name type="scientific">Arachis hypogaea</name>
    <name type="common">Peanut</name>
    <dbReference type="NCBI Taxonomy" id="3818"/>
    <lineage>
        <taxon>Eukaryota</taxon>
        <taxon>Viridiplantae</taxon>
        <taxon>Streptophyta</taxon>
        <taxon>Embryophyta</taxon>
        <taxon>Tracheophyta</taxon>
        <taxon>Spermatophyta</taxon>
        <taxon>Magnoliopsida</taxon>
        <taxon>eudicotyledons</taxon>
        <taxon>Gunneridae</taxon>
        <taxon>Pentapetalae</taxon>
        <taxon>rosids</taxon>
        <taxon>fabids</taxon>
        <taxon>Fabales</taxon>
        <taxon>Fabaceae</taxon>
        <taxon>Papilionoideae</taxon>
        <taxon>50 kb inversion clade</taxon>
        <taxon>dalbergioids sensu lato</taxon>
        <taxon>Dalbergieae</taxon>
        <taxon>Pterocarpus clade</taxon>
        <taxon>Arachis</taxon>
    </lineage>
</organism>
<proteinExistence type="predicted"/>
<keyword evidence="2" id="KW-1185">Reference proteome</keyword>
<protein>
    <submittedName>
        <fullName evidence="1">Uncharacterized protein</fullName>
    </submittedName>
</protein>
<evidence type="ECO:0000313" key="2">
    <source>
        <dbReference type="Proteomes" id="UP000289738"/>
    </source>
</evidence>
<accession>A0A445EQJ5</accession>
<gene>
    <name evidence="1" type="ORF">Ahy_A01g002355</name>
</gene>
<comment type="caution">
    <text evidence="1">The sequence shown here is derived from an EMBL/GenBank/DDBJ whole genome shotgun (WGS) entry which is preliminary data.</text>
</comment>
<dbReference type="Proteomes" id="UP000289738">
    <property type="component" value="Chromosome A01"/>
</dbReference>